<evidence type="ECO:0000313" key="7">
    <source>
        <dbReference type="EMBL" id="MEQ2238122.1"/>
    </source>
</evidence>
<evidence type="ECO:0000313" key="8">
    <source>
        <dbReference type="Proteomes" id="UP001482620"/>
    </source>
</evidence>
<dbReference type="EMBL" id="JAHRIQ010050728">
    <property type="protein sequence ID" value="MEQ2238122.1"/>
    <property type="molecule type" value="Genomic_DNA"/>
</dbReference>
<dbReference type="Proteomes" id="UP001482620">
    <property type="component" value="Unassembled WGS sequence"/>
</dbReference>
<feature type="transmembrane region" description="Helical" evidence="6">
    <location>
        <begin position="157"/>
        <end position="177"/>
    </location>
</feature>
<gene>
    <name evidence="7" type="ORF">ILYODFUR_030057</name>
</gene>
<proteinExistence type="predicted"/>
<comment type="subcellular location">
    <subcellularLocation>
        <location evidence="1">Membrane</location>
        <topology evidence="1">Multi-pass membrane protein</topology>
    </subcellularLocation>
</comment>
<evidence type="ECO:0000256" key="1">
    <source>
        <dbReference type="ARBA" id="ARBA00004141"/>
    </source>
</evidence>
<keyword evidence="2 6" id="KW-0812">Transmembrane</keyword>
<keyword evidence="8" id="KW-1185">Reference proteome</keyword>
<dbReference type="PANTHER" id="PTHR45951">
    <property type="entry name" value="PROTEIN DISPATCHED-RELATED"/>
    <property type="match status" value="1"/>
</dbReference>
<name>A0ABV0U0L4_9TELE</name>
<keyword evidence="4 6" id="KW-0472">Membrane</keyword>
<evidence type="ECO:0000256" key="5">
    <source>
        <dbReference type="ARBA" id="ARBA00023180"/>
    </source>
</evidence>
<keyword evidence="3 6" id="KW-1133">Transmembrane helix</keyword>
<evidence type="ECO:0000256" key="4">
    <source>
        <dbReference type="ARBA" id="ARBA00023136"/>
    </source>
</evidence>
<dbReference type="PANTHER" id="PTHR45951:SF2">
    <property type="entry name" value="PROTEIN DISPATCHED HOMOLOG 2"/>
    <property type="match status" value="1"/>
</dbReference>
<reference evidence="7 8" key="1">
    <citation type="submission" date="2021-06" db="EMBL/GenBank/DDBJ databases">
        <authorList>
            <person name="Palmer J.M."/>
        </authorList>
    </citation>
    <scope>NUCLEOTIDE SEQUENCE [LARGE SCALE GENOMIC DNA]</scope>
    <source>
        <strain evidence="8">if_2019</strain>
        <tissue evidence="7">Muscle</tissue>
    </source>
</reference>
<accession>A0ABV0U0L4</accession>
<sequence length="284" mass="30446">GIPVVSLCPPDGSVEAQLTVIPSAEELCDSCSSLGRPSSSFQLYHQVPQRLETGACHSPQNHKCPHCSRHGSVKPHCCHSNTTCPHADRGVAVKSGHSCGSAHQASCHGSARSHWLHGSNESRTQTKPKHRHVVSVRNGGLYFIIRKYSQLLVDHPLVVLLGCAILLLGCSLAGLFIGSLPDFSDPLLGFQPRGTYIGVRLSSLSKLQQETGPGKTLSAVPQQLSKSFARSGVVSRGSNGSQLASRGRIKRMLAADFSLHTFLCDAPGKEDLNHPVLLIKQSFQ</sequence>
<evidence type="ECO:0000256" key="3">
    <source>
        <dbReference type="ARBA" id="ARBA00022989"/>
    </source>
</evidence>
<evidence type="ECO:0008006" key="9">
    <source>
        <dbReference type="Google" id="ProtNLM"/>
    </source>
</evidence>
<dbReference type="InterPro" id="IPR052081">
    <property type="entry name" value="Dispatched_Hh_regulator"/>
</dbReference>
<comment type="caution">
    <text evidence="7">The sequence shown here is derived from an EMBL/GenBank/DDBJ whole genome shotgun (WGS) entry which is preliminary data.</text>
</comment>
<feature type="non-terminal residue" evidence="7">
    <location>
        <position position="1"/>
    </location>
</feature>
<evidence type="ECO:0000256" key="2">
    <source>
        <dbReference type="ARBA" id="ARBA00022692"/>
    </source>
</evidence>
<organism evidence="7 8">
    <name type="scientific">Ilyodon furcidens</name>
    <name type="common">goldbreast splitfin</name>
    <dbReference type="NCBI Taxonomy" id="33524"/>
    <lineage>
        <taxon>Eukaryota</taxon>
        <taxon>Metazoa</taxon>
        <taxon>Chordata</taxon>
        <taxon>Craniata</taxon>
        <taxon>Vertebrata</taxon>
        <taxon>Euteleostomi</taxon>
        <taxon>Actinopterygii</taxon>
        <taxon>Neopterygii</taxon>
        <taxon>Teleostei</taxon>
        <taxon>Neoteleostei</taxon>
        <taxon>Acanthomorphata</taxon>
        <taxon>Ovalentaria</taxon>
        <taxon>Atherinomorphae</taxon>
        <taxon>Cyprinodontiformes</taxon>
        <taxon>Goodeidae</taxon>
        <taxon>Ilyodon</taxon>
    </lineage>
</organism>
<evidence type="ECO:0000256" key="6">
    <source>
        <dbReference type="SAM" id="Phobius"/>
    </source>
</evidence>
<protein>
    <recommendedName>
        <fullName evidence="9">Dispatched RND transporter family member 2</fullName>
    </recommendedName>
</protein>
<keyword evidence="5" id="KW-0325">Glycoprotein</keyword>